<reference evidence="2 4" key="1">
    <citation type="journal article" date="2008" name="Science">
        <title>The Physcomitrella genome reveals evolutionary insights into the conquest of land by plants.</title>
        <authorList>
            <person name="Rensing S."/>
            <person name="Lang D."/>
            <person name="Zimmer A."/>
            <person name="Terry A."/>
            <person name="Salamov A."/>
            <person name="Shapiro H."/>
            <person name="Nishiyama T."/>
            <person name="Perroud P.-F."/>
            <person name="Lindquist E."/>
            <person name="Kamisugi Y."/>
            <person name="Tanahashi T."/>
            <person name="Sakakibara K."/>
            <person name="Fujita T."/>
            <person name="Oishi K."/>
            <person name="Shin-I T."/>
            <person name="Kuroki Y."/>
            <person name="Toyoda A."/>
            <person name="Suzuki Y."/>
            <person name="Hashimoto A."/>
            <person name="Yamaguchi K."/>
            <person name="Sugano A."/>
            <person name="Kohara Y."/>
            <person name="Fujiyama A."/>
            <person name="Anterola A."/>
            <person name="Aoki S."/>
            <person name="Ashton N."/>
            <person name="Barbazuk W.B."/>
            <person name="Barker E."/>
            <person name="Bennetzen J."/>
            <person name="Bezanilla M."/>
            <person name="Blankenship R."/>
            <person name="Cho S.H."/>
            <person name="Dutcher S."/>
            <person name="Estelle M."/>
            <person name="Fawcett J.A."/>
            <person name="Gundlach H."/>
            <person name="Hanada K."/>
            <person name="Heyl A."/>
            <person name="Hicks K.A."/>
            <person name="Hugh J."/>
            <person name="Lohr M."/>
            <person name="Mayer K."/>
            <person name="Melkozernov A."/>
            <person name="Murata T."/>
            <person name="Nelson D."/>
            <person name="Pils B."/>
            <person name="Prigge M."/>
            <person name="Reiss B."/>
            <person name="Renner T."/>
            <person name="Rombauts S."/>
            <person name="Rushton P."/>
            <person name="Sanderfoot A."/>
            <person name="Schween G."/>
            <person name="Shiu S.-H."/>
            <person name="Stueber K."/>
            <person name="Theodoulou F.L."/>
            <person name="Tu H."/>
            <person name="Van de Peer Y."/>
            <person name="Verrier P.J."/>
            <person name="Waters E."/>
            <person name="Wood A."/>
            <person name="Yang L."/>
            <person name="Cove D."/>
            <person name="Cuming A."/>
            <person name="Hasebe M."/>
            <person name="Lucas S."/>
            <person name="Mishler D.B."/>
            <person name="Reski R."/>
            <person name="Grigoriev I."/>
            <person name="Quatrano R.S."/>
            <person name="Boore J.L."/>
        </authorList>
    </citation>
    <scope>NUCLEOTIDE SEQUENCE [LARGE SCALE GENOMIC DNA]</scope>
    <source>
        <strain evidence="3 4">cv. Gransden 2004</strain>
    </source>
</reference>
<feature type="region of interest" description="Disordered" evidence="1">
    <location>
        <begin position="1"/>
        <end position="39"/>
    </location>
</feature>
<dbReference type="AlphaFoldDB" id="A0A2K1INH6"/>
<evidence type="ECO:0000313" key="2">
    <source>
        <dbReference type="EMBL" id="PNR30831.1"/>
    </source>
</evidence>
<dbReference type="Gramene" id="Pp3c22_14470V3.2">
    <property type="protein sequence ID" value="Pp3c22_14470V3.2"/>
    <property type="gene ID" value="Pp3c22_14470"/>
</dbReference>
<dbReference type="Gramene" id="Pp3c22_14470V3.1">
    <property type="protein sequence ID" value="Pp3c22_14470V3.1"/>
    <property type="gene ID" value="Pp3c22_14470"/>
</dbReference>
<dbReference type="InParanoid" id="A0A2K1INH6"/>
<evidence type="ECO:0000313" key="3">
    <source>
        <dbReference type="EnsemblPlants" id="Pp3c22_14470V3.1"/>
    </source>
</evidence>
<name>A0A2K1INH6_PHYPA</name>
<dbReference type="EnsemblPlants" id="Pp3c22_14470V3.1">
    <property type="protein sequence ID" value="Pp3c22_14470V3.1"/>
    <property type="gene ID" value="Pp3c22_14470"/>
</dbReference>
<gene>
    <name evidence="2" type="ORF">PHYPA_027147</name>
</gene>
<accession>A0A2K1INH6</accession>
<keyword evidence="4" id="KW-1185">Reference proteome</keyword>
<reference evidence="3" key="3">
    <citation type="submission" date="2020-12" db="UniProtKB">
        <authorList>
            <consortium name="EnsemblPlants"/>
        </authorList>
    </citation>
    <scope>IDENTIFICATION</scope>
</reference>
<organism evidence="2">
    <name type="scientific">Physcomitrium patens</name>
    <name type="common">Spreading-leaved earth moss</name>
    <name type="synonym">Physcomitrella patens</name>
    <dbReference type="NCBI Taxonomy" id="3218"/>
    <lineage>
        <taxon>Eukaryota</taxon>
        <taxon>Viridiplantae</taxon>
        <taxon>Streptophyta</taxon>
        <taxon>Embryophyta</taxon>
        <taxon>Bryophyta</taxon>
        <taxon>Bryophytina</taxon>
        <taxon>Bryopsida</taxon>
        <taxon>Funariidae</taxon>
        <taxon>Funariales</taxon>
        <taxon>Funariaceae</taxon>
        <taxon>Physcomitrium</taxon>
    </lineage>
</organism>
<dbReference type="Proteomes" id="UP000006727">
    <property type="component" value="Chromosome 22"/>
</dbReference>
<reference evidence="2 4" key="2">
    <citation type="journal article" date="2018" name="Plant J.">
        <title>The Physcomitrella patens chromosome-scale assembly reveals moss genome structure and evolution.</title>
        <authorList>
            <person name="Lang D."/>
            <person name="Ullrich K.K."/>
            <person name="Murat F."/>
            <person name="Fuchs J."/>
            <person name="Jenkins J."/>
            <person name="Haas F.B."/>
            <person name="Piednoel M."/>
            <person name="Gundlach H."/>
            <person name="Van Bel M."/>
            <person name="Meyberg R."/>
            <person name="Vives C."/>
            <person name="Morata J."/>
            <person name="Symeonidi A."/>
            <person name="Hiss M."/>
            <person name="Muchero W."/>
            <person name="Kamisugi Y."/>
            <person name="Saleh O."/>
            <person name="Blanc G."/>
            <person name="Decker E.L."/>
            <person name="van Gessel N."/>
            <person name="Grimwood J."/>
            <person name="Hayes R.D."/>
            <person name="Graham S.W."/>
            <person name="Gunter L.E."/>
            <person name="McDaniel S.F."/>
            <person name="Hoernstein S.N.W."/>
            <person name="Larsson A."/>
            <person name="Li F.W."/>
            <person name="Perroud P.F."/>
            <person name="Phillips J."/>
            <person name="Ranjan P."/>
            <person name="Rokshar D.S."/>
            <person name="Rothfels C.J."/>
            <person name="Schneider L."/>
            <person name="Shu S."/>
            <person name="Stevenson D.W."/>
            <person name="Thummler F."/>
            <person name="Tillich M."/>
            <person name="Villarreal Aguilar J.C."/>
            <person name="Widiez T."/>
            <person name="Wong G.K."/>
            <person name="Wymore A."/>
            <person name="Zhang Y."/>
            <person name="Zimmer A.D."/>
            <person name="Quatrano R.S."/>
            <person name="Mayer K.F.X."/>
            <person name="Goodstein D."/>
            <person name="Casacuberta J.M."/>
            <person name="Vandepoele K."/>
            <person name="Reski R."/>
            <person name="Cuming A.C."/>
            <person name="Tuskan G.A."/>
            <person name="Maumus F."/>
            <person name="Salse J."/>
            <person name="Schmutz J."/>
            <person name="Rensing S.A."/>
        </authorList>
    </citation>
    <scope>NUCLEOTIDE SEQUENCE [LARGE SCALE GENOMIC DNA]</scope>
    <source>
        <strain evidence="3 4">cv. Gransden 2004</strain>
    </source>
</reference>
<proteinExistence type="predicted"/>
<sequence length="142" mass="16195">MAVQDEAVDLSSGTDAPNVHHRQGESTNSAKSTDPTSQLIDLKLKLRCRKSNRKGESEGNQPDPPWWYALLTVFYLQLSRRRFFIHRFAASRSWIRGLRLRCARHSAHEAQVPRWIADFSGLYWDILTASARAPTFVHTSCA</sequence>
<protein>
    <submittedName>
        <fullName evidence="2 3">Uncharacterized protein</fullName>
    </submittedName>
</protein>
<evidence type="ECO:0000256" key="1">
    <source>
        <dbReference type="SAM" id="MobiDB-lite"/>
    </source>
</evidence>
<evidence type="ECO:0000313" key="4">
    <source>
        <dbReference type="Proteomes" id="UP000006727"/>
    </source>
</evidence>
<dbReference type="EMBL" id="ABEU02000022">
    <property type="protein sequence ID" value="PNR30831.1"/>
    <property type="molecule type" value="Genomic_DNA"/>
</dbReference>
<dbReference type="EnsemblPlants" id="Pp3c22_14470V3.2">
    <property type="protein sequence ID" value="Pp3c22_14470V3.2"/>
    <property type="gene ID" value="Pp3c22_14470"/>
</dbReference>
<feature type="compositionally biased region" description="Polar residues" evidence="1">
    <location>
        <begin position="25"/>
        <end position="39"/>
    </location>
</feature>